<accession>A0ABP4MTA9</accession>
<dbReference type="CDD" id="cd08545">
    <property type="entry name" value="YcnI_like"/>
    <property type="match status" value="1"/>
</dbReference>
<feature type="chain" id="PRO_5046573944" description="YncI copper-binding domain-containing protein" evidence="1">
    <location>
        <begin position="30"/>
        <end position="232"/>
    </location>
</feature>
<sequence length="232" mass="23634">MFTRVALRAAAIAAASALVLVGAANSASAHVGVSSPDAKPGGYAKLVFRVPTESDTASTTKLVVSLPKDHPFASVGAQVKDGWKVVKTTETLPSPVKVGDVTLTKAITTVTWTATGAGVPANDFDEFALSVGRIPEGVDALNFPTEQTYSDGEVVKWAEIAKSDTDKPEHPAPSLKLTAAITPVAATTDDDDDDESGSDVLARSLGGAGLLLGLIALGLAVRRPGASSGEAK</sequence>
<keyword evidence="4" id="KW-1185">Reference proteome</keyword>
<keyword evidence="1" id="KW-0732">Signal</keyword>
<gene>
    <name evidence="3" type="ORF">GCM10009741_62850</name>
</gene>
<dbReference type="InterPro" id="IPR038507">
    <property type="entry name" value="YcnI-like_sf"/>
</dbReference>
<proteinExistence type="predicted"/>
<evidence type="ECO:0000259" key="2">
    <source>
        <dbReference type="Pfam" id="PF07987"/>
    </source>
</evidence>
<evidence type="ECO:0000313" key="3">
    <source>
        <dbReference type="EMBL" id="GAA1549966.1"/>
    </source>
</evidence>
<dbReference type="EMBL" id="BAAANC010000003">
    <property type="protein sequence ID" value="GAA1549966.1"/>
    <property type="molecule type" value="Genomic_DNA"/>
</dbReference>
<evidence type="ECO:0000256" key="1">
    <source>
        <dbReference type="SAM" id="SignalP"/>
    </source>
</evidence>
<protein>
    <recommendedName>
        <fullName evidence="2">YncI copper-binding domain-containing protein</fullName>
    </recommendedName>
</protein>
<organism evidence="3 4">
    <name type="scientific">Kribbella lupini</name>
    <dbReference type="NCBI Taxonomy" id="291602"/>
    <lineage>
        <taxon>Bacteria</taxon>
        <taxon>Bacillati</taxon>
        <taxon>Actinomycetota</taxon>
        <taxon>Actinomycetes</taxon>
        <taxon>Propionibacteriales</taxon>
        <taxon>Kribbellaceae</taxon>
        <taxon>Kribbella</taxon>
    </lineage>
</organism>
<dbReference type="InterPro" id="IPR012533">
    <property type="entry name" value="YcnI-copper_dom"/>
</dbReference>
<feature type="domain" description="YncI copper-binding" evidence="2">
    <location>
        <begin position="30"/>
        <end position="177"/>
    </location>
</feature>
<reference evidence="4" key="1">
    <citation type="journal article" date="2019" name="Int. J. Syst. Evol. Microbiol.">
        <title>The Global Catalogue of Microorganisms (GCM) 10K type strain sequencing project: providing services to taxonomists for standard genome sequencing and annotation.</title>
        <authorList>
            <consortium name="The Broad Institute Genomics Platform"/>
            <consortium name="The Broad Institute Genome Sequencing Center for Infectious Disease"/>
            <person name="Wu L."/>
            <person name="Ma J."/>
        </authorList>
    </citation>
    <scope>NUCLEOTIDE SEQUENCE [LARGE SCALE GENOMIC DNA]</scope>
    <source>
        <strain evidence="4">JCM 14303</strain>
    </source>
</reference>
<dbReference type="Pfam" id="PF07987">
    <property type="entry name" value="DUF1775"/>
    <property type="match status" value="1"/>
</dbReference>
<evidence type="ECO:0000313" key="4">
    <source>
        <dbReference type="Proteomes" id="UP001500363"/>
    </source>
</evidence>
<comment type="caution">
    <text evidence="3">The sequence shown here is derived from an EMBL/GenBank/DDBJ whole genome shotgun (WGS) entry which is preliminary data.</text>
</comment>
<dbReference type="RefSeq" id="WP_344180679.1">
    <property type="nucleotide sequence ID" value="NZ_BAAANC010000003.1"/>
</dbReference>
<dbReference type="Proteomes" id="UP001500363">
    <property type="component" value="Unassembled WGS sequence"/>
</dbReference>
<name>A0ABP4MTA9_9ACTN</name>
<dbReference type="Gene3D" id="2.60.40.2230">
    <property type="entry name" value="Uncharacterised protein YcnI-like PF07987, DUF1775"/>
    <property type="match status" value="1"/>
</dbReference>
<feature type="signal peptide" evidence="1">
    <location>
        <begin position="1"/>
        <end position="29"/>
    </location>
</feature>